<comment type="catalytic activity">
    <reaction evidence="7">
        <text>(2R)-2-phosphoglycerate = (2R)-3-phosphoglycerate</text>
        <dbReference type="Rhea" id="RHEA:15901"/>
        <dbReference type="ChEBI" id="CHEBI:58272"/>
        <dbReference type="ChEBI" id="CHEBI:58289"/>
        <dbReference type="EC" id="5.4.2.11"/>
    </reaction>
</comment>
<dbReference type="GO" id="GO:0004619">
    <property type="term" value="F:phosphoglycerate mutase activity"/>
    <property type="evidence" value="ECO:0007669"/>
    <property type="project" value="UniProtKB-EC"/>
</dbReference>
<dbReference type="HAMAP" id="MF_01039">
    <property type="entry name" value="PGAM_GpmA"/>
    <property type="match status" value="1"/>
</dbReference>
<evidence type="ECO:0000256" key="3">
    <source>
        <dbReference type="ARBA" id="ARBA00023235"/>
    </source>
</evidence>
<reference evidence="8" key="1">
    <citation type="submission" date="2023-01" db="EMBL/GenBank/DDBJ databases">
        <title>Metagenome sequencing of chrysophaentin producing Chrysophaeum taylorii.</title>
        <authorList>
            <person name="Davison J."/>
            <person name="Bewley C."/>
        </authorList>
    </citation>
    <scope>NUCLEOTIDE SEQUENCE</scope>
    <source>
        <strain evidence="8">NIES-1699</strain>
    </source>
</reference>
<evidence type="ECO:0000313" key="8">
    <source>
        <dbReference type="EMBL" id="KAJ8600629.1"/>
    </source>
</evidence>
<dbReference type="InterPro" id="IPR005952">
    <property type="entry name" value="Phosphogly_mut1"/>
</dbReference>
<dbReference type="Pfam" id="PF00300">
    <property type="entry name" value="His_Phos_1"/>
    <property type="match status" value="1"/>
</dbReference>
<dbReference type="InterPro" id="IPR029033">
    <property type="entry name" value="His_PPase_superfam"/>
</dbReference>
<feature type="active site" description="Proton donor/acceptor" evidence="4">
    <location>
        <position position="96"/>
    </location>
</feature>
<dbReference type="Gene3D" id="3.40.50.1240">
    <property type="entry name" value="Phosphoglycerate mutase-like"/>
    <property type="match status" value="1"/>
</dbReference>
<dbReference type="EC" id="5.4.2.11" evidence="7"/>
<evidence type="ECO:0000313" key="9">
    <source>
        <dbReference type="Proteomes" id="UP001230188"/>
    </source>
</evidence>
<evidence type="ECO:0000256" key="5">
    <source>
        <dbReference type="PIRSR" id="PIRSR613078-2"/>
    </source>
</evidence>
<dbReference type="PANTHER" id="PTHR11931">
    <property type="entry name" value="PHOSPHOGLYCERATE MUTASE"/>
    <property type="match status" value="1"/>
</dbReference>
<dbReference type="AlphaFoldDB" id="A0AAD7XJN1"/>
<feature type="active site" description="Tele-phosphohistidine intermediate" evidence="4">
    <location>
        <position position="18"/>
    </location>
</feature>
<dbReference type="InterPro" id="IPR018247">
    <property type="entry name" value="EF_Hand_1_Ca_BS"/>
</dbReference>
<dbReference type="PROSITE" id="PS00175">
    <property type="entry name" value="PG_MUTASE"/>
    <property type="match status" value="1"/>
</dbReference>
<dbReference type="GO" id="GO:0006096">
    <property type="term" value="P:glycolytic process"/>
    <property type="evidence" value="ECO:0007669"/>
    <property type="project" value="UniProtKB-KW"/>
</dbReference>
<dbReference type="CDD" id="cd07067">
    <property type="entry name" value="HP_PGM_like"/>
    <property type="match status" value="1"/>
</dbReference>
<dbReference type="SUPFAM" id="SSF53254">
    <property type="entry name" value="Phosphoglycerate mutase-like"/>
    <property type="match status" value="1"/>
</dbReference>
<feature type="site" description="Transition state stabilizer" evidence="6">
    <location>
        <position position="183"/>
    </location>
</feature>
<feature type="binding site" evidence="5">
    <location>
        <begin position="17"/>
        <end position="24"/>
    </location>
    <ligand>
        <name>substrate</name>
    </ligand>
</feature>
<organism evidence="8 9">
    <name type="scientific">Chrysophaeum taylorii</name>
    <dbReference type="NCBI Taxonomy" id="2483200"/>
    <lineage>
        <taxon>Eukaryota</taxon>
        <taxon>Sar</taxon>
        <taxon>Stramenopiles</taxon>
        <taxon>Ochrophyta</taxon>
        <taxon>Pelagophyceae</taxon>
        <taxon>Pelagomonadales</taxon>
        <taxon>Pelagomonadaceae</taxon>
        <taxon>Chrysophaeum</taxon>
    </lineage>
</organism>
<evidence type="ECO:0000256" key="7">
    <source>
        <dbReference type="RuleBase" id="RU004511"/>
    </source>
</evidence>
<dbReference type="InterPro" id="IPR013078">
    <property type="entry name" value="His_Pase_superF_clade-1"/>
</dbReference>
<gene>
    <name evidence="8" type="ORF">CTAYLR_006912</name>
</gene>
<dbReference type="InterPro" id="IPR001345">
    <property type="entry name" value="PG/BPGM_mutase_AS"/>
</dbReference>
<name>A0AAD7XJN1_9STRA</name>
<feature type="binding site" evidence="5">
    <location>
        <begin position="125"/>
        <end position="126"/>
    </location>
    <ligand>
        <name>substrate</name>
    </ligand>
</feature>
<dbReference type="NCBIfam" id="TIGR01258">
    <property type="entry name" value="pgm_1"/>
    <property type="match status" value="1"/>
</dbReference>
<accession>A0AAD7XJN1</accession>
<feature type="binding site" evidence="5">
    <location>
        <position position="107"/>
    </location>
    <ligand>
        <name>substrate</name>
    </ligand>
</feature>
<evidence type="ECO:0000256" key="4">
    <source>
        <dbReference type="PIRSR" id="PIRSR613078-1"/>
    </source>
</evidence>
<keyword evidence="9" id="KW-1185">Reference proteome</keyword>
<protein>
    <recommendedName>
        <fullName evidence="7">Phosphoglycerate mutase</fullName>
        <ecNumber evidence="7">5.4.2.11</ecNumber>
    </recommendedName>
</protein>
<dbReference type="Proteomes" id="UP001230188">
    <property type="component" value="Unassembled WGS sequence"/>
</dbReference>
<feature type="binding site" evidence="5">
    <location>
        <begin position="96"/>
        <end position="99"/>
    </location>
    <ligand>
        <name>substrate</name>
    </ligand>
</feature>
<keyword evidence="3 7" id="KW-0413">Isomerase</keyword>
<evidence type="ECO:0000256" key="1">
    <source>
        <dbReference type="ARBA" id="ARBA00006717"/>
    </source>
</evidence>
<comment type="caution">
    <text evidence="8">The sequence shown here is derived from an EMBL/GenBank/DDBJ whole genome shotgun (WGS) entry which is preliminary data.</text>
</comment>
<comment type="similarity">
    <text evidence="1 7">Belongs to the phosphoglycerate mutase family. BPG-dependent PGAM subfamily.</text>
</comment>
<evidence type="ECO:0000256" key="6">
    <source>
        <dbReference type="PIRSR" id="PIRSR613078-3"/>
    </source>
</evidence>
<sequence>MMWRGKERPISTLVLLRHGQSAWNRKPTFSGWCDVALTSRGRREAREAGELLAKRGYGDMSMAFTSELQRAYETCHIVVEALGGRASVVRDQRFNERHYGALQGLAKDDPGLISEYGERRVSEWRRSLHSRPPALTPEHPHYREGAPLTESLADARTRVLKGFEDIVAPELFREGAKILLVAHSNTLRALISHFDEVPEKDIPGLHVPNSVPISYDFDRDHRFLRPKLGTTTTAVGSHARWLLSEENQAKILEALQPGGLLARALFDAWDADNSRTLDAVEIQNGLHMVEHDVALAAIARRIVRKIHFSPQDGSGGGGTCSRDDFDACAAEVMAELQTEKRRAASPKLLFSKK</sequence>
<proteinExistence type="inferred from homology"/>
<feature type="binding site" evidence="5">
    <location>
        <position position="70"/>
    </location>
    <ligand>
        <name>substrate</name>
    </ligand>
</feature>
<keyword evidence="2 7" id="KW-0324">Glycolysis</keyword>
<dbReference type="PROSITE" id="PS00018">
    <property type="entry name" value="EF_HAND_1"/>
    <property type="match status" value="1"/>
</dbReference>
<dbReference type="EMBL" id="JAQMWT010000488">
    <property type="protein sequence ID" value="KAJ8600629.1"/>
    <property type="molecule type" value="Genomic_DNA"/>
</dbReference>
<dbReference type="SMART" id="SM00855">
    <property type="entry name" value="PGAM"/>
    <property type="match status" value="1"/>
</dbReference>
<evidence type="ECO:0000256" key="2">
    <source>
        <dbReference type="ARBA" id="ARBA00023152"/>
    </source>
</evidence>